<accession>H0R2D5</accession>
<sequence>MRALFATVLGLGAVALTAGCQTIDGTASAPSGQVSAYRAEQSSAAAVRARVQAIALCEQAIPSMAAMVREYNAFINALNKTQSYTKLRGLDTKAREQLAVGANEIRPKLTNDLPVDLADSVREFLSAGASLNNLIGAKQSAQLNSVAAVWTRERQATIDLCARYIPSASTQPRKAPSSSKAVPSTSSSRPSSSVPARPS</sequence>
<proteinExistence type="predicted"/>
<dbReference type="EMBL" id="BAEH01000077">
    <property type="protein sequence ID" value="GAB19236.1"/>
    <property type="molecule type" value="Genomic_DNA"/>
</dbReference>
<reference evidence="3 4" key="1">
    <citation type="submission" date="2011-12" db="EMBL/GenBank/DDBJ databases">
        <title>Whole genome shotgun sequence of Gordonia effusa NBRC 100432.</title>
        <authorList>
            <person name="Yoshida I."/>
            <person name="Takarada H."/>
            <person name="Hosoyama A."/>
            <person name="Tsuchikane K."/>
            <person name="Katsumata H."/>
            <person name="Yamazaki S."/>
            <person name="Fujita N."/>
        </authorList>
    </citation>
    <scope>NUCLEOTIDE SEQUENCE [LARGE SCALE GENOMIC DNA]</scope>
    <source>
        <strain evidence="3 4">NBRC 100432</strain>
    </source>
</reference>
<keyword evidence="4" id="KW-1185">Reference proteome</keyword>
<evidence type="ECO:0000313" key="3">
    <source>
        <dbReference type="EMBL" id="GAB19236.1"/>
    </source>
</evidence>
<dbReference type="RefSeq" id="WP_007318571.1">
    <property type="nucleotide sequence ID" value="NZ_BAEH01000077.1"/>
</dbReference>
<comment type="caution">
    <text evidence="3">The sequence shown here is derived from an EMBL/GenBank/DDBJ whole genome shotgun (WGS) entry which is preliminary data.</text>
</comment>
<dbReference type="PROSITE" id="PS51257">
    <property type="entry name" value="PROKAR_LIPOPROTEIN"/>
    <property type="match status" value="1"/>
</dbReference>
<evidence type="ECO:0000313" key="4">
    <source>
        <dbReference type="Proteomes" id="UP000035034"/>
    </source>
</evidence>
<name>H0R2D5_9ACTN</name>
<organism evidence="3 4">
    <name type="scientific">Gordonia effusa NBRC 100432</name>
    <dbReference type="NCBI Taxonomy" id="1077974"/>
    <lineage>
        <taxon>Bacteria</taxon>
        <taxon>Bacillati</taxon>
        <taxon>Actinomycetota</taxon>
        <taxon>Actinomycetes</taxon>
        <taxon>Mycobacteriales</taxon>
        <taxon>Gordoniaceae</taxon>
        <taxon>Gordonia</taxon>
    </lineage>
</organism>
<feature type="region of interest" description="Disordered" evidence="1">
    <location>
        <begin position="168"/>
        <end position="199"/>
    </location>
</feature>
<dbReference type="STRING" id="1077974.GOEFS_077_00280"/>
<evidence type="ECO:0008006" key="5">
    <source>
        <dbReference type="Google" id="ProtNLM"/>
    </source>
</evidence>
<protein>
    <recommendedName>
        <fullName evidence="5">Lipoprotein</fullName>
    </recommendedName>
</protein>
<dbReference type="Proteomes" id="UP000035034">
    <property type="component" value="Unassembled WGS sequence"/>
</dbReference>
<dbReference type="OrthoDB" id="4377360at2"/>
<evidence type="ECO:0000256" key="2">
    <source>
        <dbReference type="SAM" id="SignalP"/>
    </source>
</evidence>
<dbReference type="eggNOG" id="ENOG5033VFG">
    <property type="taxonomic scope" value="Bacteria"/>
</dbReference>
<keyword evidence="2" id="KW-0732">Signal</keyword>
<feature type="chain" id="PRO_5039441641" description="Lipoprotein" evidence="2">
    <location>
        <begin position="19"/>
        <end position="199"/>
    </location>
</feature>
<gene>
    <name evidence="3" type="ORF">GOEFS_077_00280</name>
</gene>
<evidence type="ECO:0000256" key="1">
    <source>
        <dbReference type="SAM" id="MobiDB-lite"/>
    </source>
</evidence>
<feature type="compositionally biased region" description="Low complexity" evidence="1">
    <location>
        <begin position="172"/>
        <end position="199"/>
    </location>
</feature>
<dbReference type="AlphaFoldDB" id="H0R2D5"/>
<feature type="signal peptide" evidence="2">
    <location>
        <begin position="1"/>
        <end position="18"/>
    </location>
</feature>